<dbReference type="GO" id="GO:0009044">
    <property type="term" value="F:xylan 1,4-beta-xylosidase activity"/>
    <property type="evidence" value="ECO:0007669"/>
    <property type="project" value="UniProtKB-EC"/>
</dbReference>
<dbReference type="SUPFAM" id="SSF51445">
    <property type="entry name" value="(Trans)glycosidases"/>
    <property type="match status" value="1"/>
</dbReference>
<evidence type="ECO:0000256" key="12">
    <source>
        <dbReference type="SAM" id="SignalP"/>
    </source>
</evidence>
<comment type="catalytic activity">
    <reaction evidence="10">
        <text>Hydrolysis of (1-&gt;4)-beta-D-xylans, to remove successive D-xylose residues from the non-reducing termini.</text>
        <dbReference type="EC" id="3.2.1.37"/>
    </reaction>
</comment>
<protein>
    <recommendedName>
        <fullName evidence="11">xylan 1,4-beta-xylosidase</fullName>
        <ecNumber evidence="11">3.2.1.37</ecNumber>
    </recommendedName>
</protein>
<dbReference type="SUPFAM" id="SSF52279">
    <property type="entry name" value="Beta-D-glucan exohydrolase, C-terminal domain"/>
    <property type="match status" value="1"/>
</dbReference>
<evidence type="ECO:0000256" key="3">
    <source>
        <dbReference type="ARBA" id="ARBA00005336"/>
    </source>
</evidence>
<keyword evidence="6 12" id="KW-0732">Signal</keyword>
<dbReference type="RefSeq" id="XP_041153216.1">
    <property type="nucleotide sequence ID" value="XM_041300873.1"/>
</dbReference>
<dbReference type="GO" id="GO:0046556">
    <property type="term" value="F:alpha-L-arabinofuranosidase activity"/>
    <property type="evidence" value="ECO:0007669"/>
    <property type="project" value="TreeGrafter"/>
</dbReference>
<evidence type="ECO:0000256" key="11">
    <source>
        <dbReference type="ARBA" id="ARBA00026107"/>
    </source>
</evidence>
<dbReference type="OrthoDB" id="2123594at2759"/>
<dbReference type="Gene3D" id="3.40.50.1700">
    <property type="entry name" value="Glycoside hydrolase family 3 C-terminal domain"/>
    <property type="match status" value="1"/>
</dbReference>
<keyword evidence="9" id="KW-0326">Glycosidase</keyword>
<dbReference type="AlphaFoldDB" id="A0A9P7DB54"/>
<dbReference type="InterPro" id="IPR017853">
    <property type="entry name" value="GH"/>
</dbReference>
<evidence type="ECO:0000313" key="15">
    <source>
        <dbReference type="Proteomes" id="UP000719766"/>
    </source>
</evidence>
<dbReference type="PANTHER" id="PTHR42721">
    <property type="entry name" value="SUGAR HYDROLASE-RELATED"/>
    <property type="match status" value="1"/>
</dbReference>
<keyword evidence="5" id="KW-0624">Polysaccharide degradation</keyword>
<dbReference type="Gene3D" id="2.60.40.10">
    <property type="entry name" value="Immunoglobulins"/>
    <property type="match status" value="1"/>
</dbReference>
<feature type="chain" id="PRO_5040321404" description="xylan 1,4-beta-xylosidase" evidence="12">
    <location>
        <begin position="21"/>
        <end position="773"/>
    </location>
</feature>
<evidence type="ECO:0000256" key="6">
    <source>
        <dbReference type="ARBA" id="ARBA00022729"/>
    </source>
</evidence>
<keyword evidence="4" id="KW-0964">Secreted</keyword>
<comment type="subcellular location">
    <subcellularLocation>
        <location evidence="1">Secreted</location>
    </subcellularLocation>
</comment>
<evidence type="ECO:0000313" key="14">
    <source>
        <dbReference type="EMBL" id="KAG1785733.1"/>
    </source>
</evidence>
<evidence type="ECO:0000256" key="5">
    <source>
        <dbReference type="ARBA" id="ARBA00022651"/>
    </source>
</evidence>
<dbReference type="EC" id="3.2.1.37" evidence="11"/>
<dbReference type="GO" id="GO:0031222">
    <property type="term" value="P:arabinan catabolic process"/>
    <property type="evidence" value="ECO:0007669"/>
    <property type="project" value="TreeGrafter"/>
</dbReference>
<name>A0A9P7DB54_9AGAM</name>
<dbReference type="FunFam" id="3.40.50.1700:FF:000007">
    <property type="entry name" value="Exo-1,4-beta-xylosidase xlnD"/>
    <property type="match status" value="1"/>
</dbReference>
<evidence type="ECO:0000256" key="1">
    <source>
        <dbReference type="ARBA" id="ARBA00004613"/>
    </source>
</evidence>
<comment type="similarity">
    <text evidence="3">Belongs to the glycosyl hydrolase 3 family.</text>
</comment>
<dbReference type="GO" id="GO:0005576">
    <property type="term" value="C:extracellular region"/>
    <property type="evidence" value="ECO:0007669"/>
    <property type="project" value="UniProtKB-SubCell"/>
</dbReference>
<keyword evidence="8" id="KW-0325">Glycoprotein</keyword>
<dbReference type="PANTHER" id="PTHR42721:SF3">
    <property type="entry name" value="BETA-D-XYLOSIDASE 5-RELATED"/>
    <property type="match status" value="1"/>
</dbReference>
<sequence length="773" mass="83965">MKISKHVALVHALAAGSVTGYVFPDCESGPLASNAICDTALDPITRATSLVELFTVPELINNTVNKSPGVPRLGLPAYQWWSEALHGVANSPGVNFSTSGEFSYATSFPQPILMGAAFDDELIKFVGNIVGMEGRAFNNYGRAGLDFWTPNINPFKDPRWGRGQETPGEDPYHLSQYVYNLVVGLQGGLDPKPYYQVVSTCKHFAGYDIEDWDGTVRYGFNAVITSQDLVEYYLPSFQSCYRDAKVGAAMCSYNAINGVPSCADAYLLQDILRDFYGFAQDRWVYSKLLYLCIVTGDCGAVQSIYSHHNYATPQQAVADALKAGTDLDCGSFYGEWLPIAYNESLIAETDLRTALVHQYASLVRLGYFDPEERQPYRTYNWSNVNIPIAQQLAYRVAAEGIVLLKNDGTLPLSSSIKNIALIGPWANATTQMQGNYFGVAPYLISPVMGAMDDGYNVTYVLGTNIISNDTSGFAAAVAAAKEADAVIYAGGIDLTVENEDMDRYSITWPGNQLDLVAELEMIGKPLVVVQFGGGQLDDSILKGNASVNALVWAGYPGQSGGQAVFDTLSGKVAPAGRLPITQYPASYVNEIPMTNMNLRPNLTSPGRTYIWYTGMPVYEFGYGEHYTTFRYEWVQAPATSYSIQALIDGAEYAAYLDVAPFATLAVSVTNTGNRTSDYVSLLFASGMYGDAPYPNKVLVSYTRSHGITPGTTATAELPITLGNLARADTDGNFWLYPGTYELALDTSGVLTSNFKLTGSAAQLTSFPQNTMTS</sequence>
<keyword evidence="7 14" id="KW-0378">Hydrolase</keyword>
<reference evidence="14" key="1">
    <citation type="journal article" date="2020" name="New Phytol.">
        <title>Comparative genomics reveals dynamic genome evolution in host specialist ectomycorrhizal fungi.</title>
        <authorList>
            <person name="Lofgren L.A."/>
            <person name="Nguyen N.H."/>
            <person name="Vilgalys R."/>
            <person name="Ruytinx J."/>
            <person name="Liao H.L."/>
            <person name="Branco S."/>
            <person name="Kuo A."/>
            <person name="LaButti K."/>
            <person name="Lipzen A."/>
            <person name="Andreopoulos W."/>
            <person name="Pangilinan J."/>
            <person name="Riley R."/>
            <person name="Hundley H."/>
            <person name="Na H."/>
            <person name="Barry K."/>
            <person name="Grigoriev I.V."/>
            <person name="Stajich J.E."/>
            <person name="Kennedy P.G."/>
        </authorList>
    </citation>
    <scope>NUCLEOTIDE SEQUENCE</scope>
    <source>
        <strain evidence="14">S12</strain>
    </source>
</reference>
<accession>A0A9P7DB54</accession>
<gene>
    <name evidence="14" type="ORF">HD556DRAFT_1314004</name>
</gene>
<evidence type="ECO:0000256" key="4">
    <source>
        <dbReference type="ARBA" id="ARBA00022525"/>
    </source>
</evidence>
<feature type="domain" description="Fibronectin type III-like" evidence="13">
    <location>
        <begin position="678"/>
        <end position="748"/>
    </location>
</feature>
<evidence type="ECO:0000256" key="7">
    <source>
        <dbReference type="ARBA" id="ARBA00022801"/>
    </source>
</evidence>
<keyword evidence="5" id="KW-0119">Carbohydrate metabolism</keyword>
<comment type="caution">
    <text evidence="14">The sequence shown here is derived from an EMBL/GenBank/DDBJ whole genome shotgun (WGS) entry which is preliminary data.</text>
</comment>
<evidence type="ECO:0000256" key="2">
    <source>
        <dbReference type="ARBA" id="ARBA00004851"/>
    </source>
</evidence>
<dbReference type="Pfam" id="PF01915">
    <property type="entry name" value="Glyco_hydro_3_C"/>
    <property type="match status" value="1"/>
</dbReference>
<evidence type="ECO:0000256" key="9">
    <source>
        <dbReference type="ARBA" id="ARBA00023295"/>
    </source>
</evidence>
<dbReference type="GO" id="GO:0045493">
    <property type="term" value="P:xylan catabolic process"/>
    <property type="evidence" value="ECO:0007669"/>
    <property type="project" value="UniProtKB-KW"/>
</dbReference>
<evidence type="ECO:0000256" key="10">
    <source>
        <dbReference type="ARBA" id="ARBA00024574"/>
    </source>
</evidence>
<dbReference type="SMART" id="SM01217">
    <property type="entry name" value="Fn3_like"/>
    <property type="match status" value="1"/>
</dbReference>
<organism evidence="14 15">
    <name type="scientific">Suillus plorans</name>
    <dbReference type="NCBI Taxonomy" id="116603"/>
    <lineage>
        <taxon>Eukaryota</taxon>
        <taxon>Fungi</taxon>
        <taxon>Dikarya</taxon>
        <taxon>Basidiomycota</taxon>
        <taxon>Agaricomycotina</taxon>
        <taxon>Agaricomycetes</taxon>
        <taxon>Agaricomycetidae</taxon>
        <taxon>Boletales</taxon>
        <taxon>Suillineae</taxon>
        <taxon>Suillaceae</taxon>
        <taxon>Suillus</taxon>
    </lineage>
</organism>
<dbReference type="InterPro" id="IPR013783">
    <property type="entry name" value="Ig-like_fold"/>
</dbReference>
<dbReference type="InterPro" id="IPR026891">
    <property type="entry name" value="Fn3-like"/>
</dbReference>
<dbReference type="InterPro" id="IPR044993">
    <property type="entry name" value="BXL"/>
</dbReference>
<dbReference type="InterPro" id="IPR001764">
    <property type="entry name" value="Glyco_hydro_3_N"/>
</dbReference>
<keyword evidence="5" id="KW-0858">Xylan degradation</keyword>
<dbReference type="GeneID" id="64594637"/>
<proteinExistence type="inferred from homology"/>
<feature type="signal peptide" evidence="12">
    <location>
        <begin position="1"/>
        <end position="20"/>
    </location>
</feature>
<dbReference type="Proteomes" id="UP000719766">
    <property type="component" value="Unassembled WGS sequence"/>
</dbReference>
<dbReference type="InterPro" id="IPR002772">
    <property type="entry name" value="Glyco_hydro_3_C"/>
</dbReference>
<evidence type="ECO:0000259" key="13">
    <source>
        <dbReference type="SMART" id="SM01217"/>
    </source>
</evidence>
<dbReference type="Pfam" id="PF00933">
    <property type="entry name" value="Glyco_hydro_3"/>
    <property type="match status" value="1"/>
</dbReference>
<comment type="pathway">
    <text evidence="2">Glycan degradation; xylan degradation.</text>
</comment>
<dbReference type="Gene3D" id="3.20.20.300">
    <property type="entry name" value="Glycoside hydrolase, family 3, N-terminal domain"/>
    <property type="match status" value="1"/>
</dbReference>
<dbReference type="InterPro" id="IPR036962">
    <property type="entry name" value="Glyco_hydro_3_N_sf"/>
</dbReference>
<dbReference type="InterPro" id="IPR036881">
    <property type="entry name" value="Glyco_hydro_3_C_sf"/>
</dbReference>
<keyword evidence="15" id="KW-1185">Reference proteome</keyword>
<evidence type="ECO:0000256" key="8">
    <source>
        <dbReference type="ARBA" id="ARBA00023180"/>
    </source>
</evidence>
<dbReference type="EMBL" id="JABBWE010000104">
    <property type="protein sequence ID" value="KAG1785733.1"/>
    <property type="molecule type" value="Genomic_DNA"/>
</dbReference>